<dbReference type="InterPro" id="IPR036249">
    <property type="entry name" value="Thioredoxin-like_sf"/>
</dbReference>
<organism evidence="2">
    <name type="scientific">viral metagenome</name>
    <dbReference type="NCBI Taxonomy" id="1070528"/>
    <lineage>
        <taxon>unclassified sequences</taxon>
        <taxon>metagenomes</taxon>
        <taxon>organismal metagenomes</taxon>
    </lineage>
</organism>
<reference evidence="2" key="1">
    <citation type="journal article" date="2020" name="Nature">
        <title>Giant virus diversity and host interactions through global metagenomics.</title>
        <authorList>
            <person name="Schulz F."/>
            <person name="Roux S."/>
            <person name="Paez-Espino D."/>
            <person name="Jungbluth S."/>
            <person name="Walsh D.A."/>
            <person name="Denef V.J."/>
            <person name="McMahon K.D."/>
            <person name="Konstantinidis K.T."/>
            <person name="Eloe-Fadrosh E.A."/>
            <person name="Kyrpides N.C."/>
            <person name="Woyke T."/>
        </authorList>
    </citation>
    <scope>NUCLEOTIDE SEQUENCE</scope>
    <source>
        <strain evidence="2">GVMAG-S-1101165-84</strain>
    </source>
</reference>
<dbReference type="SUPFAM" id="SSF52833">
    <property type="entry name" value="Thioredoxin-like"/>
    <property type="match status" value="1"/>
</dbReference>
<protein>
    <recommendedName>
        <fullName evidence="1">Thioredoxin domain-containing protein</fullName>
    </recommendedName>
</protein>
<name>A0A6C0JZJ7_9ZZZZ</name>
<accession>A0A6C0JZJ7</accession>
<dbReference type="Pfam" id="PF00085">
    <property type="entry name" value="Thioredoxin"/>
    <property type="match status" value="1"/>
</dbReference>
<dbReference type="Gene3D" id="3.40.30.10">
    <property type="entry name" value="Glutaredoxin"/>
    <property type="match status" value="1"/>
</dbReference>
<dbReference type="AlphaFoldDB" id="A0A6C0JZJ7"/>
<dbReference type="EMBL" id="MN740780">
    <property type="protein sequence ID" value="QHU11215.1"/>
    <property type="molecule type" value="Genomic_DNA"/>
</dbReference>
<proteinExistence type="predicted"/>
<evidence type="ECO:0000313" key="2">
    <source>
        <dbReference type="EMBL" id="QHU11215.1"/>
    </source>
</evidence>
<feature type="domain" description="Thioredoxin" evidence="1">
    <location>
        <begin position="43"/>
        <end position="125"/>
    </location>
</feature>
<evidence type="ECO:0000259" key="1">
    <source>
        <dbReference type="Pfam" id="PF00085"/>
    </source>
</evidence>
<dbReference type="InterPro" id="IPR013766">
    <property type="entry name" value="Thioredoxin_domain"/>
</dbReference>
<dbReference type="CDD" id="cd02961">
    <property type="entry name" value="PDI_a_family"/>
    <property type="match status" value="1"/>
</dbReference>
<sequence>MHLYILIGVLALMLVIIRLYGRSVLGFRNREGFSSGAELLIVKAKWCGHCVKAKDDFEKLEKASPVKLSDGSEVTVRILDEADDKSEVAALNVKGFPTILYQPSSGDRQEYSGARTYDGVMSFLQQQ</sequence>